<dbReference type="InterPro" id="IPR001680">
    <property type="entry name" value="WD40_rpt"/>
</dbReference>
<dbReference type="PROSITE" id="PS50294">
    <property type="entry name" value="WD_REPEATS_REGION"/>
    <property type="match status" value="3"/>
</dbReference>
<organism evidence="5 6">
    <name type="scientific">Cordylochernes scorpioides</name>
    <dbReference type="NCBI Taxonomy" id="51811"/>
    <lineage>
        <taxon>Eukaryota</taxon>
        <taxon>Metazoa</taxon>
        <taxon>Ecdysozoa</taxon>
        <taxon>Arthropoda</taxon>
        <taxon>Chelicerata</taxon>
        <taxon>Arachnida</taxon>
        <taxon>Pseudoscorpiones</taxon>
        <taxon>Cheliferoidea</taxon>
        <taxon>Chernetidae</taxon>
        <taxon>Cordylochernes</taxon>
    </lineage>
</organism>
<gene>
    <name evidence="5" type="ORF">LAZ67_4004002</name>
</gene>
<keyword evidence="6" id="KW-1185">Reference proteome</keyword>
<dbReference type="PANTHER" id="PTHR45903:SF1">
    <property type="entry name" value="GLUTAMATE-RICH WD REPEAT-CONTAINING PROTEIN 1"/>
    <property type="match status" value="1"/>
</dbReference>
<dbReference type="InterPro" id="IPR036322">
    <property type="entry name" value="WD40_repeat_dom_sf"/>
</dbReference>
<protein>
    <recommendedName>
        <fullName evidence="3">Glutamate-rich WD repeat-containing protein 1</fullName>
    </recommendedName>
</protein>
<proteinExistence type="predicted"/>
<keyword evidence="1 4" id="KW-0853">WD repeat</keyword>
<evidence type="ECO:0000256" key="1">
    <source>
        <dbReference type="ARBA" id="ARBA00022574"/>
    </source>
</evidence>
<accession>A0ABY6KH73</accession>
<dbReference type="InterPro" id="IPR015943">
    <property type="entry name" value="WD40/YVTN_repeat-like_dom_sf"/>
</dbReference>
<keyword evidence="2" id="KW-0677">Repeat</keyword>
<dbReference type="PROSITE" id="PS00678">
    <property type="entry name" value="WD_REPEATS_1"/>
    <property type="match status" value="2"/>
</dbReference>
<evidence type="ECO:0000256" key="3">
    <source>
        <dbReference type="ARBA" id="ARBA00040876"/>
    </source>
</evidence>
<dbReference type="Proteomes" id="UP001235939">
    <property type="component" value="Chromosome 04"/>
</dbReference>
<evidence type="ECO:0000313" key="6">
    <source>
        <dbReference type="Proteomes" id="UP001235939"/>
    </source>
</evidence>
<feature type="repeat" description="WD" evidence="4">
    <location>
        <begin position="177"/>
        <end position="213"/>
    </location>
</feature>
<dbReference type="InterPro" id="IPR051972">
    <property type="entry name" value="Glutamate-rich_WD_repeat"/>
</dbReference>
<name>A0ABY6KH73_9ARAC</name>
<feature type="repeat" description="WD" evidence="4">
    <location>
        <begin position="131"/>
        <end position="165"/>
    </location>
</feature>
<dbReference type="InterPro" id="IPR020472">
    <property type="entry name" value="WD40_PAC1"/>
</dbReference>
<dbReference type="PANTHER" id="PTHR45903">
    <property type="entry name" value="GLUTAMATE-RICH WD REPEAT-CONTAINING PROTEIN 1"/>
    <property type="match status" value="1"/>
</dbReference>
<dbReference type="SUPFAM" id="SSF50978">
    <property type="entry name" value="WD40 repeat-like"/>
    <property type="match status" value="1"/>
</dbReference>
<reference evidence="5 6" key="1">
    <citation type="submission" date="2022-01" db="EMBL/GenBank/DDBJ databases">
        <title>A chromosomal length assembly of Cordylochernes scorpioides.</title>
        <authorList>
            <person name="Zeh D."/>
            <person name="Zeh J."/>
        </authorList>
    </citation>
    <scope>NUCLEOTIDE SEQUENCE [LARGE SCALE GENOMIC DNA]</scope>
    <source>
        <strain evidence="5">IN4F17</strain>
        <tissue evidence="5">Whole Body</tissue>
    </source>
</reference>
<evidence type="ECO:0000313" key="5">
    <source>
        <dbReference type="EMBL" id="UYV67123.1"/>
    </source>
</evidence>
<feature type="repeat" description="WD" evidence="4">
    <location>
        <begin position="268"/>
        <end position="303"/>
    </location>
</feature>
<sequence length="367" mass="41396">MSFDVIRDSLGDNRSNLYPLTSYLVCGTSMSSSVHNSLLVVKLGNILPLEEDEEELEEEEEDNSQEPTLSVAKIDHWGCVNRIRVANLQGRQIAATWSEQGQVHLWNLQHHLAAVDDGPAADYNTKPLFSFSGHGEEGYALSWSSLVPGKLASGGNDSRIFVWSITEEGWKVCTTPLSGHQSSVEDIQWSPNEQNVIASCSSDHTVKVWDVRNLSKPPALDIAAHDTDVNVISWNKKQTHYLLSGGDDGVVKIWDFRYIKDKTPAIQINYHKRAITSVEWHPTDDPCFAVASEDNTVTHWDLSLEPEEEEDEDIPRFLLFEHGGQSEIKELHWHPQMPEVVITTAMDGFNFYRANNDPEEKEEDNEE</sequence>
<dbReference type="Pfam" id="PF00400">
    <property type="entry name" value="WD40"/>
    <property type="match status" value="4"/>
</dbReference>
<dbReference type="Gene3D" id="2.130.10.10">
    <property type="entry name" value="YVTN repeat-like/Quinoprotein amine dehydrogenase"/>
    <property type="match status" value="1"/>
</dbReference>
<feature type="repeat" description="WD" evidence="4">
    <location>
        <begin position="222"/>
        <end position="257"/>
    </location>
</feature>
<evidence type="ECO:0000256" key="4">
    <source>
        <dbReference type="PROSITE-ProRule" id="PRU00221"/>
    </source>
</evidence>
<dbReference type="EMBL" id="CP092866">
    <property type="protein sequence ID" value="UYV67123.1"/>
    <property type="molecule type" value="Genomic_DNA"/>
</dbReference>
<dbReference type="InterPro" id="IPR019775">
    <property type="entry name" value="WD40_repeat_CS"/>
</dbReference>
<dbReference type="SMART" id="SM00320">
    <property type="entry name" value="WD40"/>
    <property type="match status" value="6"/>
</dbReference>
<dbReference type="PRINTS" id="PR00320">
    <property type="entry name" value="GPROTEINBRPT"/>
</dbReference>
<evidence type="ECO:0000256" key="2">
    <source>
        <dbReference type="ARBA" id="ARBA00022737"/>
    </source>
</evidence>
<dbReference type="PROSITE" id="PS50082">
    <property type="entry name" value="WD_REPEATS_2"/>
    <property type="match status" value="4"/>
</dbReference>